<dbReference type="EC" id="2.7.1.33" evidence="5 14"/>
<evidence type="ECO:0000256" key="6">
    <source>
        <dbReference type="ARBA" id="ARBA00015080"/>
    </source>
</evidence>
<reference evidence="17 18" key="1">
    <citation type="journal article" date="2015" name="Genome Announc.">
        <title>Expanding the biotechnology potential of lactobacilli through comparative genomics of 213 strains and associated genera.</title>
        <authorList>
            <person name="Sun Z."/>
            <person name="Harris H.M."/>
            <person name="McCann A."/>
            <person name="Guo C."/>
            <person name="Argimon S."/>
            <person name="Zhang W."/>
            <person name="Yang X."/>
            <person name="Jeffery I.B."/>
            <person name="Cooney J.C."/>
            <person name="Kagawa T.F."/>
            <person name="Liu W."/>
            <person name="Song Y."/>
            <person name="Salvetti E."/>
            <person name="Wrobel A."/>
            <person name="Rasinkangas P."/>
            <person name="Parkhill J."/>
            <person name="Rea M.C."/>
            <person name="O'Sullivan O."/>
            <person name="Ritari J."/>
            <person name="Douillard F.P."/>
            <person name="Paul Ross R."/>
            <person name="Yang R."/>
            <person name="Briner A.E."/>
            <person name="Felis G.E."/>
            <person name="de Vos W.M."/>
            <person name="Barrangou R."/>
            <person name="Klaenhammer T.R."/>
            <person name="Caufield P.W."/>
            <person name="Cui Y."/>
            <person name="Zhang H."/>
            <person name="O'Toole P.W."/>
        </authorList>
    </citation>
    <scope>NUCLEOTIDE SEQUENCE [LARGE SCALE GENOMIC DNA]</scope>
    <source>
        <strain evidence="17 18">DSM 18001</strain>
    </source>
</reference>
<dbReference type="PATRIC" id="fig|331679.3.peg.417"/>
<keyword evidence="8 14" id="KW-0808">Transferase</keyword>
<dbReference type="HAMAP" id="MF_00215">
    <property type="entry name" value="Pantothen_kinase_1"/>
    <property type="match status" value="1"/>
</dbReference>
<evidence type="ECO:0000259" key="16">
    <source>
        <dbReference type="Pfam" id="PF00485"/>
    </source>
</evidence>
<dbReference type="GO" id="GO:0005524">
    <property type="term" value="F:ATP binding"/>
    <property type="evidence" value="ECO:0007669"/>
    <property type="project" value="UniProtKB-UniRule"/>
</dbReference>
<dbReference type="NCBIfam" id="TIGR00554">
    <property type="entry name" value="panK_bact"/>
    <property type="match status" value="1"/>
</dbReference>
<evidence type="ECO:0000256" key="1">
    <source>
        <dbReference type="ARBA" id="ARBA00001206"/>
    </source>
</evidence>
<keyword evidence="18" id="KW-1185">Reference proteome</keyword>
<dbReference type="STRING" id="331679.IV81_GL000411"/>
<evidence type="ECO:0000313" key="18">
    <source>
        <dbReference type="Proteomes" id="UP000051859"/>
    </source>
</evidence>
<evidence type="ECO:0000256" key="8">
    <source>
        <dbReference type="ARBA" id="ARBA00022679"/>
    </source>
</evidence>
<evidence type="ECO:0000256" key="4">
    <source>
        <dbReference type="ARBA" id="ARBA00006087"/>
    </source>
</evidence>
<evidence type="ECO:0000256" key="9">
    <source>
        <dbReference type="ARBA" id="ARBA00022741"/>
    </source>
</evidence>
<keyword evidence="12 14" id="KW-0173">Coenzyme A biosynthesis</keyword>
<comment type="similarity">
    <text evidence="4 14 15">Belongs to the prokaryotic pantothenate kinase family.</text>
</comment>
<keyword evidence="9 14" id="KW-0547">Nucleotide-binding</keyword>
<dbReference type="PIRSF" id="PIRSF000545">
    <property type="entry name" value="Pantothenate_kin"/>
    <property type="match status" value="1"/>
</dbReference>
<gene>
    <name evidence="14" type="primary">coaA</name>
    <name evidence="17" type="ORF">IV81_GL000411</name>
</gene>
<dbReference type="InterPro" id="IPR027417">
    <property type="entry name" value="P-loop_NTPase"/>
</dbReference>
<evidence type="ECO:0000313" key="17">
    <source>
        <dbReference type="EMBL" id="KRN93527.1"/>
    </source>
</evidence>
<dbReference type="EMBL" id="JQBX01000013">
    <property type="protein sequence ID" value="KRN93527.1"/>
    <property type="molecule type" value="Genomic_DNA"/>
</dbReference>
<accession>A0A0R2L468</accession>
<evidence type="ECO:0000256" key="5">
    <source>
        <dbReference type="ARBA" id="ARBA00012102"/>
    </source>
</evidence>
<evidence type="ECO:0000256" key="2">
    <source>
        <dbReference type="ARBA" id="ARBA00004496"/>
    </source>
</evidence>
<dbReference type="SUPFAM" id="SSF52540">
    <property type="entry name" value="P-loop containing nucleoside triphosphate hydrolases"/>
    <property type="match status" value="1"/>
</dbReference>
<dbReference type="GO" id="GO:0005737">
    <property type="term" value="C:cytoplasm"/>
    <property type="evidence" value="ECO:0007669"/>
    <property type="project" value="UniProtKB-SubCell"/>
</dbReference>
<dbReference type="CDD" id="cd02025">
    <property type="entry name" value="PanK"/>
    <property type="match status" value="1"/>
</dbReference>
<feature type="domain" description="Phosphoribulokinase/uridine kinase" evidence="16">
    <location>
        <begin position="84"/>
        <end position="231"/>
    </location>
</feature>
<evidence type="ECO:0000256" key="12">
    <source>
        <dbReference type="ARBA" id="ARBA00022993"/>
    </source>
</evidence>
<evidence type="ECO:0000256" key="15">
    <source>
        <dbReference type="RuleBase" id="RU003530"/>
    </source>
</evidence>
<dbReference type="AlphaFoldDB" id="A0A0R2L468"/>
<evidence type="ECO:0000256" key="7">
    <source>
        <dbReference type="ARBA" id="ARBA00022490"/>
    </source>
</evidence>
<keyword evidence="7 14" id="KW-0963">Cytoplasm</keyword>
<dbReference type="GO" id="GO:0015937">
    <property type="term" value="P:coenzyme A biosynthetic process"/>
    <property type="evidence" value="ECO:0007669"/>
    <property type="project" value="UniProtKB-UniRule"/>
</dbReference>
<comment type="catalytic activity">
    <reaction evidence="1 14 15">
        <text>(R)-pantothenate + ATP = (R)-4'-phosphopantothenate + ADP + H(+)</text>
        <dbReference type="Rhea" id="RHEA:16373"/>
        <dbReference type="ChEBI" id="CHEBI:10986"/>
        <dbReference type="ChEBI" id="CHEBI:15378"/>
        <dbReference type="ChEBI" id="CHEBI:29032"/>
        <dbReference type="ChEBI" id="CHEBI:30616"/>
        <dbReference type="ChEBI" id="CHEBI:456216"/>
        <dbReference type="EC" id="2.7.1.33"/>
    </reaction>
</comment>
<comment type="caution">
    <text evidence="17">The sequence shown here is derived from an EMBL/GenBank/DDBJ whole genome shotgun (WGS) entry which is preliminary data.</text>
</comment>
<dbReference type="Proteomes" id="UP000051859">
    <property type="component" value="Unassembled WGS sequence"/>
</dbReference>
<proteinExistence type="inferred from homology"/>
<protein>
    <recommendedName>
        <fullName evidence="6 14">Pantothenate kinase</fullName>
        <ecNumber evidence="5 14">2.7.1.33</ecNumber>
    </recommendedName>
    <alternativeName>
        <fullName evidence="13 14">Pantothenic acid kinase</fullName>
    </alternativeName>
</protein>
<feature type="binding site" evidence="14">
    <location>
        <begin position="89"/>
        <end position="96"/>
    </location>
    <ligand>
        <name>ATP</name>
        <dbReference type="ChEBI" id="CHEBI:30616"/>
    </ligand>
</feature>
<dbReference type="PANTHER" id="PTHR10285">
    <property type="entry name" value="URIDINE KINASE"/>
    <property type="match status" value="1"/>
</dbReference>
<keyword evidence="10 14" id="KW-0418">Kinase</keyword>
<comment type="pathway">
    <text evidence="3 14 15">Cofactor biosynthesis; coenzyme A biosynthesis; CoA from (R)-pantothenate: step 1/5.</text>
</comment>
<evidence type="ECO:0000256" key="14">
    <source>
        <dbReference type="HAMAP-Rule" id="MF_00215"/>
    </source>
</evidence>
<sequence>MEAQGYFEFEREEWQKLSKKAELPLTKTQLAGIKALNDRISLGDVQDVYVPLVRLLQKKYADFEKWNQDKLDFLQVPVKKTPFIIGISGSVAVGKSTTARLLQVLLSNWFSDLKTQLITTDGFLFPNAELEKRNLLSRKGFPESYNMKALIKFLSEVKGGQGQIKVPQYSHQVYDIVADQFDVIDQPDILIVEGINVLQLPANESIYVSDFFDWSIYVDADAELIEKWFLERFGVLLDTAFHDPTSYYYKYAQMPREEAFQLAHTIWRDVDLKNLEEFILPTRFRADVILHKVQHHVMDRVYVRR</sequence>
<dbReference type="Gene3D" id="3.40.50.300">
    <property type="entry name" value="P-loop containing nucleotide triphosphate hydrolases"/>
    <property type="match status" value="1"/>
</dbReference>
<dbReference type="Pfam" id="PF00485">
    <property type="entry name" value="PRK"/>
    <property type="match status" value="1"/>
</dbReference>
<dbReference type="RefSeq" id="WP_057803496.1">
    <property type="nucleotide sequence ID" value="NZ_JQBX01000013.1"/>
</dbReference>
<comment type="subcellular location">
    <subcellularLocation>
        <location evidence="2 14 15">Cytoplasm</location>
    </subcellularLocation>
</comment>
<dbReference type="InterPro" id="IPR004566">
    <property type="entry name" value="PanK"/>
</dbReference>
<keyword evidence="11 14" id="KW-0067">ATP-binding</keyword>
<dbReference type="InterPro" id="IPR006083">
    <property type="entry name" value="PRK/URK"/>
</dbReference>
<dbReference type="UniPathway" id="UPA00241">
    <property type="reaction ID" value="UER00352"/>
</dbReference>
<evidence type="ECO:0000256" key="11">
    <source>
        <dbReference type="ARBA" id="ARBA00022840"/>
    </source>
</evidence>
<name>A0A0R2L468_9LACO</name>
<organism evidence="17 18">
    <name type="scientific">Pediococcus stilesii</name>
    <dbReference type="NCBI Taxonomy" id="331679"/>
    <lineage>
        <taxon>Bacteria</taxon>
        <taxon>Bacillati</taxon>
        <taxon>Bacillota</taxon>
        <taxon>Bacilli</taxon>
        <taxon>Lactobacillales</taxon>
        <taxon>Lactobacillaceae</taxon>
        <taxon>Pediococcus</taxon>
    </lineage>
</organism>
<evidence type="ECO:0000256" key="3">
    <source>
        <dbReference type="ARBA" id="ARBA00005225"/>
    </source>
</evidence>
<evidence type="ECO:0000256" key="10">
    <source>
        <dbReference type="ARBA" id="ARBA00022777"/>
    </source>
</evidence>
<evidence type="ECO:0000256" key="13">
    <source>
        <dbReference type="ARBA" id="ARBA00032866"/>
    </source>
</evidence>
<dbReference type="GO" id="GO:0004594">
    <property type="term" value="F:pantothenate kinase activity"/>
    <property type="evidence" value="ECO:0007669"/>
    <property type="project" value="UniProtKB-UniRule"/>
</dbReference>